<reference evidence="1" key="1">
    <citation type="submission" date="2021-06" db="EMBL/GenBank/DDBJ databases">
        <authorList>
            <person name="Kallberg Y."/>
            <person name="Tangrot J."/>
            <person name="Rosling A."/>
        </authorList>
    </citation>
    <scope>NUCLEOTIDE SEQUENCE</scope>
    <source>
        <strain evidence="1">BR232B</strain>
    </source>
</reference>
<keyword evidence="2" id="KW-1185">Reference proteome</keyword>
<dbReference type="Proteomes" id="UP000789739">
    <property type="component" value="Unassembled WGS sequence"/>
</dbReference>
<name>A0A9N8Z997_9GLOM</name>
<comment type="caution">
    <text evidence="1">The sequence shown here is derived from an EMBL/GenBank/DDBJ whole genome shotgun (WGS) entry which is preliminary data.</text>
</comment>
<organism evidence="1 2">
    <name type="scientific">Paraglomus brasilianum</name>
    <dbReference type="NCBI Taxonomy" id="144538"/>
    <lineage>
        <taxon>Eukaryota</taxon>
        <taxon>Fungi</taxon>
        <taxon>Fungi incertae sedis</taxon>
        <taxon>Mucoromycota</taxon>
        <taxon>Glomeromycotina</taxon>
        <taxon>Glomeromycetes</taxon>
        <taxon>Paraglomerales</taxon>
        <taxon>Paraglomeraceae</taxon>
        <taxon>Paraglomus</taxon>
    </lineage>
</organism>
<evidence type="ECO:0000313" key="2">
    <source>
        <dbReference type="Proteomes" id="UP000789739"/>
    </source>
</evidence>
<dbReference type="AlphaFoldDB" id="A0A9N8Z997"/>
<sequence length="82" mass="9003">MGNPHTTAVHIRINANADLYKYGIYDDSDTLDCTVIITKNNLTLPSPVRKHINTIHNILVPTIYILFSAVASPTGSSNNHTN</sequence>
<accession>A0A9N8Z997</accession>
<gene>
    <name evidence="1" type="ORF">PBRASI_LOCUS1664</name>
</gene>
<evidence type="ECO:0000313" key="1">
    <source>
        <dbReference type="EMBL" id="CAG8482573.1"/>
    </source>
</evidence>
<proteinExistence type="predicted"/>
<protein>
    <submittedName>
        <fullName evidence="1">5402_t:CDS:1</fullName>
    </submittedName>
</protein>
<dbReference type="EMBL" id="CAJVPI010000114">
    <property type="protein sequence ID" value="CAG8482573.1"/>
    <property type="molecule type" value="Genomic_DNA"/>
</dbReference>